<dbReference type="EMBL" id="JAFBCV010000001">
    <property type="protein sequence ID" value="MBM7837087.1"/>
    <property type="molecule type" value="Genomic_DNA"/>
</dbReference>
<evidence type="ECO:0000313" key="2">
    <source>
        <dbReference type="Proteomes" id="UP001179280"/>
    </source>
</evidence>
<reference evidence="1" key="1">
    <citation type="submission" date="2021-01" db="EMBL/GenBank/DDBJ databases">
        <title>Genomic Encyclopedia of Type Strains, Phase IV (KMG-IV): sequencing the most valuable type-strain genomes for metagenomic binning, comparative biology and taxonomic classification.</title>
        <authorList>
            <person name="Goeker M."/>
        </authorList>
    </citation>
    <scope>NUCLEOTIDE SEQUENCE</scope>
    <source>
        <strain evidence="1">DSM 21943</strain>
    </source>
</reference>
<comment type="caution">
    <text evidence="1">The sequence shown here is derived from an EMBL/GenBank/DDBJ whole genome shotgun (WGS) entry which is preliminary data.</text>
</comment>
<keyword evidence="2" id="KW-1185">Reference proteome</keyword>
<dbReference type="RefSeq" id="WP_204463872.1">
    <property type="nucleotide sequence ID" value="NZ_JAFBCV010000001.1"/>
</dbReference>
<proteinExistence type="predicted"/>
<name>A0ABS2SS37_9BACI</name>
<organism evidence="1 2">
    <name type="scientific">Shouchella xiaoxiensis</name>
    <dbReference type="NCBI Taxonomy" id="766895"/>
    <lineage>
        <taxon>Bacteria</taxon>
        <taxon>Bacillati</taxon>
        <taxon>Bacillota</taxon>
        <taxon>Bacilli</taxon>
        <taxon>Bacillales</taxon>
        <taxon>Bacillaceae</taxon>
        <taxon>Shouchella</taxon>
    </lineage>
</organism>
<evidence type="ECO:0000313" key="1">
    <source>
        <dbReference type="EMBL" id="MBM7837087.1"/>
    </source>
</evidence>
<accession>A0ABS2SS37</accession>
<sequence length="268" mass="31928">MNIWTECQKHKYTSNLLVSGNRLFTEEEFLWFLDRAEQIINPIISDYTIYIIAYVEIDHPTKIQLKKTIWSLLGEDLEEFIDSKGESHSVMINNTLYLSGVCTFKNFALIDHMDFIFSNVSTYTLLCSKKSLREINWELKIRKEVQLSNDDVSIHAGTYEDEYDLKVSVKNDRLNKFKRYINETDSEKIVNLLRDYQFYQTGDALSLPYNREIDSISNWLFLKEDKQYKYVSNMASENYDCCRFKKDRILDEWEFMGHLESFLSKRSF</sequence>
<gene>
    <name evidence="1" type="ORF">JOC54_000318</name>
</gene>
<dbReference type="Proteomes" id="UP001179280">
    <property type="component" value="Unassembled WGS sequence"/>
</dbReference>
<protein>
    <submittedName>
        <fullName evidence="1">Uncharacterized protein</fullName>
    </submittedName>
</protein>